<feature type="transmembrane region" description="Helical" evidence="1">
    <location>
        <begin position="108"/>
        <end position="127"/>
    </location>
</feature>
<organism evidence="2 3">
    <name type="scientific">Streptomyces vastus</name>
    <dbReference type="NCBI Taxonomy" id="285451"/>
    <lineage>
        <taxon>Bacteria</taxon>
        <taxon>Bacillati</taxon>
        <taxon>Actinomycetota</taxon>
        <taxon>Actinomycetes</taxon>
        <taxon>Kitasatosporales</taxon>
        <taxon>Streptomycetaceae</taxon>
        <taxon>Streptomyces</taxon>
    </lineage>
</organism>
<dbReference type="RefSeq" id="WP_344391090.1">
    <property type="nucleotide sequence ID" value="NZ_BAAASJ010000033.1"/>
</dbReference>
<accession>A0ABN3QWV4</accession>
<reference evidence="2 3" key="1">
    <citation type="journal article" date="2019" name="Int. J. Syst. Evol. Microbiol.">
        <title>The Global Catalogue of Microorganisms (GCM) 10K type strain sequencing project: providing services to taxonomists for standard genome sequencing and annotation.</title>
        <authorList>
            <consortium name="The Broad Institute Genomics Platform"/>
            <consortium name="The Broad Institute Genome Sequencing Center for Infectious Disease"/>
            <person name="Wu L."/>
            <person name="Ma J."/>
        </authorList>
    </citation>
    <scope>NUCLEOTIDE SEQUENCE [LARGE SCALE GENOMIC DNA]</scope>
    <source>
        <strain evidence="2 3">JCM 4524</strain>
    </source>
</reference>
<feature type="transmembrane region" description="Helical" evidence="1">
    <location>
        <begin position="55"/>
        <end position="73"/>
    </location>
</feature>
<sequence>MVTEAPARMPLKVKIAVVVVWIQAVLNGLGGFFILVEVNDRLDHGQDVDGLMRPLAYASIILALILVTCAVLARKRYGWVRNTVLVIQAFAVLSGLIGLVASGGAPSFAAGVAFAIAIASGFTGEGGKWFDR</sequence>
<evidence type="ECO:0000313" key="2">
    <source>
        <dbReference type="EMBL" id="GAA2637502.1"/>
    </source>
</evidence>
<protein>
    <submittedName>
        <fullName evidence="2">Uncharacterized protein</fullName>
    </submittedName>
</protein>
<evidence type="ECO:0000256" key="1">
    <source>
        <dbReference type="SAM" id="Phobius"/>
    </source>
</evidence>
<gene>
    <name evidence="2" type="ORF">GCM10010307_35120</name>
</gene>
<evidence type="ECO:0000313" key="3">
    <source>
        <dbReference type="Proteomes" id="UP001500151"/>
    </source>
</evidence>
<dbReference type="Proteomes" id="UP001500151">
    <property type="component" value="Unassembled WGS sequence"/>
</dbReference>
<keyword evidence="3" id="KW-1185">Reference proteome</keyword>
<keyword evidence="1" id="KW-1133">Transmembrane helix</keyword>
<feature type="transmembrane region" description="Helical" evidence="1">
    <location>
        <begin position="85"/>
        <end position="102"/>
    </location>
</feature>
<keyword evidence="1" id="KW-0812">Transmembrane</keyword>
<comment type="caution">
    <text evidence="2">The sequence shown here is derived from an EMBL/GenBank/DDBJ whole genome shotgun (WGS) entry which is preliminary data.</text>
</comment>
<proteinExistence type="predicted"/>
<keyword evidence="1" id="KW-0472">Membrane</keyword>
<feature type="transmembrane region" description="Helical" evidence="1">
    <location>
        <begin position="15"/>
        <end position="35"/>
    </location>
</feature>
<dbReference type="EMBL" id="BAAASJ010000033">
    <property type="protein sequence ID" value="GAA2637502.1"/>
    <property type="molecule type" value="Genomic_DNA"/>
</dbReference>
<name>A0ABN3QWV4_9ACTN</name>